<evidence type="ECO:0000256" key="1">
    <source>
        <dbReference type="ARBA" id="ARBA00023002"/>
    </source>
</evidence>
<dbReference type="Pfam" id="PF22725">
    <property type="entry name" value="GFO_IDH_MocA_C3"/>
    <property type="match status" value="1"/>
</dbReference>
<feature type="domain" description="Gfo/Idh/MocA-like oxidoreductase N-terminal" evidence="2">
    <location>
        <begin position="44"/>
        <end position="169"/>
    </location>
</feature>
<dbReference type="SUPFAM" id="SSF51735">
    <property type="entry name" value="NAD(P)-binding Rossmann-fold domains"/>
    <property type="match status" value="1"/>
</dbReference>
<dbReference type="Pfam" id="PF01408">
    <property type="entry name" value="GFO_IDH_MocA"/>
    <property type="match status" value="1"/>
</dbReference>
<evidence type="ECO:0000259" key="2">
    <source>
        <dbReference type="Pfam" id="PF01408"/>
    </source>
</evidence>
<evidence type="ECO:0000313" key="4">
    <source>
        <dbReference type="EMBL" id="SUZ99130.1"/>
    </source>
</evidence>
<dbReference type="InterPro" id="IPR050463">
    <property type="entry name" value="Gfo/Idh/MocA_oxidrdct_glycsds"/>
</dbReference>
<keyword evidence="1" id="KW-0560">Oxidoreductase</keyword>
<dbReference type="InterPro" id="IPR019546">
    <property type="entry name" value="TAT_signal_bac_arc"/>
</dbReference>
<dbReference type="PANTHER" id="PTHR43818:SF11">
    <property type="entry name" value="BCDNA.GH03377"/>
    <property type="match status" value="1"/>
</dbReference>
<protein>
    <recommendedName>
        <fullName evidence="5">Gfo/Idh/MocA-like oxidoreductase N-terminal domain-containing protein</fullName>
    </recommendedName>
</protein>
<dbReference type="GO" id="GO:0000166">
    <property type="term" value="F:nucleotide binding"/>
    <property type="evidence" value="ECO:0007669"/>
    <property type="project" value="InterPro"/>
</dbReference>
<feature type="domain" description="GFO/IDH/MocA-like oxidoreductase" evidence="3">
    <location>
        <begin position="228"/>
        <end position="308"/>
    </location>
</feature>
<dbReference type="InterPro" id="IPR000683">
    <property type="entry name" value="Gfo/Idh/MocA-like_OxRdtase_N"/>
</dbReference>
<dbReference type="SUPFAM" id="SSF55347">
    <property type="entry name" value="Glyceraldehyde-3-phosphate dehydrogenase-like, C-terminal domain"/>
    <property type="match status" value="1"/>
</dbReference>
<reference evidence="4" key="1">
    <citation type="submission" date="2018-05" db="EMBL/GenBank/DDBJ databases">
        <authorList>
            <person name="Lanie J.A."/>
            <person name="Ng W.-L."/>
            <person name="Kazmierczak K.M."/>
            <person name="Andrzejewski T.M."/>
            <person name="Davidsen T.M."/>
            <person name="Wayne K.J."/>
            <person name="Tettelin H."/>
            <person name="Glass J.I."/>
            <person name="Rusch D."/>
            <person name="Podicherti R."/>
            <person name="Tsui H.-C.T."/>
            <person name="Winkler M.E."/>
        </authorList>
    </citation>
    <scope>NUCLEOTIDE SEQUENCE</scope>
</reference>
<organism evidence="4">
    <name type="scientific">marine metagenome</name>
    <dbReference type="NCBI Taxonomy" id="408172"/>
    <lineage>
        <taxon>unclassified sequences</taxon>
        <taxon>metagenomes</taxon>
        <taxon>ecological metagenomes</taxon>
    </lineage>
</organism>
<evidence type="ECO:0008006" key="5">
    <source>
        <dbReference type="Google" id="ProtNLM"/>
    </source>
</evidence>
<accession>A0A381S4Y2</accession>
<dbReference type="AlphaFoldDB" id="A0A381S4Y2"/>
<dbReference type="Gene3D" id="3.40.50.720">
    <property type="entry name" value="NAD(P)-binding Rossmann-like Domain"/>
    <property type="match status" value="1"/>
</dbReference>
<dbReference type="PANTHER" id="PTHR43818">
    <property type="entry name" value="BCDNA.GH03377"/>
    <property type="match status" value="1"/>
</dbReference>
<gene>
    <name evidence="4" type="ORF">METZ01_LOCUS51984</name>
</gene>
<dbReference type="GO" id="GO:0016491">
    <property type="term" value="F:oxidoreductase activity"/>
    <property type="evidence" value="ECO:0007669"/>
    <property type="project" value="UniProtKB-KW"/>
</dbReference>
<sequence length="424" mass="47840">MVQNKNAKVIDRRQFIKTSTAAGASLILVPHVLTGAKSFGVDDINVALLGAGAQGQVLMNACLKIPGIRFKAVCDIWKEYNQKRVYRLLGKYGHKLNAYEDYREMLANEKDLDAVIVATPDFWHAEHATACLEAGLNVYCEKEMSNTLEGAKQIVRAAKKSGKLLQVGHQRRSNPRYIHCYEKLIKEAKILGHITTINGQWNRAVQPDLGWPEKYAIPQPRLEQYGFQSMAQFRNWRWYKGFGGGPIVDLGSHQIDIFSWFLDAVPSSVMASGGTDYYDSQTHEWYDTVMAMFEYDTPKGLVRAFYQTITTNSNMGYFENFMGDQGTLQISESAGRAGIYREQSAPLWDKWVDKSFLNAPAEEKIPNVNGAVLDVRETVAPPKYELPVTFNDPYHKPHLENFFNSIRGKDTLNCPAEVGYETAV</sequence>
<dbReference type="Gene3D" id="3.30.360.10">
    <property type="entry name" value="Dihydrodipicolinate Reductase, domain 2"/>
    <property type="match status" value="1"/>
</dbReference>
<evidence type="ECO:0000259" key="3">
    <source>
        <dbReference type="Pfam" id="PF22725"/>
    </source>
</evidence>
<proteinExistence type="predicted"/>
<feature type="non-terminal residue" evidence="4">
    <location>
        <position position="424"/>
    </location>
</feature>
<dbReference type="InterPro" id="IPR006311">
    <property type="entry name" value="TAT_signal"/>
</dbReference>
<dbReference type="NCBIfam" id="TIGR01409">
    <property type="entry name" value="TAT_signal_seq"/>
    <property type="match status" value="1"/>
</dbReference>
<dbReference type="InterPro" id="IPR036291">
    <property type="entry name" value="NAD(P)-bd_dom_sf"/>
</dbReference>
<dbReference type="InterPro" id="IPR055170">
    <property type="entry name" value="GFO_IDH_MocA-like_dom"/>
</dbReference>
<dbReference type="EMBL" id="UINC01002672">
    <property type="protein sequence ID" value="SUZ99130.1"/>
    <property type="molecule type" value="Genomic_DNA"/>
</dbReference>
<dbReference type="PROSITE" id="PS51318">
    <property type="entry name" value="TAT"/>
    <property type="match status" value="1"/>
</dbReference>
<name>A0A381S4Y2_9ZZZZ</name>